<feature type="compositionally biased region" description="Polar residues" evidence="3">
    <location>
        <begin position="246"/>
        <end position="259"/>
    </location>
</feature>
<dbReference type="EMBL" id="JAODYY010000019">
    <property type="protein sequence ID" value="MDH0126931.1"/>
    <property type="molecule type" value="Genomic_DNA"/>
</dbReference>
<dbReference type="AlphaFoldDB" id="A0AA42H1H5"/>
<name>A0AA42H1H5_9HYPH</name>
<gene>
    <name evidence="5" type="ORF">N7376_23455</name>
</gene>
<comment type="similarity">
    <text evidence="2">Belongs to the virb1 family.</text>
</comment>
<evidence type="ECO:0000259" key="4">
    <source>
        <dbReference type="Pfam" id="PF01464"/>
    </source>
</evidence>
<dbReference type="SUPFAM" id="SSF53955">
    <property type="entry name" value="Lysozyme-like"/>
    <property type="match status" value="1"/>
</dbReference>
<dbReference type="Proteomes" id="UP001158087">
    <property type="component" value="Unassembled WGS sequence"/>
</dbReference>
<dbReference type="CDD" id="cd00254">
    <property type="entry name" value="LT-like"/>
    <property type="match status" value="1"/>
</dbReference>
<feature type="compositionally biased region" description="Pro residues" evidence="3">
    <location>
        <begin position="1"/>
        <end position="11"/>
    </location>
</feature>
<dbReference type="InterPro" id="IPR008258">
    <property type="entry name" value="Transglycosylase_SLT_dom_1"/>
</dbReference>
<dbReference type="PANTHER" id="PTHR37423:SF2">
    <property type="entry name" value="MEMBRANE-BOUND LYTIC MUREIN TRANSGLYCOSYLASE C"/>
    <property type="match status" value="1"/>
</dbReference>
<feature type="domain" description="Transglycosylase SLT" evidence="4">
    <location>
        <begin position="96"/>
        <end position="194"/>
    </location>
</feature>
<reference evidence="5" key="1">
    <citation type="submission" date="2022-09" db="EMBL/GenBank/DDBJ databases">
        <title>Intensive care unit water sources are persistently colonized with multi-drug resistant bacteria and are the site of extensive horizontal gene transfer of antibiotic resistance genes.</title>
        <authorList>
            <person name="Diorio-Toth L."/>
        </authorList>
    </citation>
    <scope>NUCLEOTIDE SEQUENCE</scope>
    <source>
        <strain evidence="5">GD04153</strain>
    </source>
</reference>
<dbReference type="InterPro" id="IPR023346">
    <property type="entry name" value="Lysozyme-like_dom_sf"/>
</dbReference>
<evidence type="ECO:0000256" key="2">
    <source>
        <dbReference type="ARBA" id="ARBA00009387"/>
    </source>
</evidence>
<feature type="region of interest" description="Disordered" evidence="3">
    <location>
        <begin position="219"/>
        <end position="273"/>
    </location>
</feature>
<proteinExistence type="inferred from homology"/>
<dbReference type="PANTHER" id="PTHR37423">
    <property type="entry name" value="SOLUBLE LYTIC MUREIN TRANSGLYCOSYLASE-RELATED"/>
    <property type="match status" value="1"/>
</dbReference>
<dbReference type="Gene3D" id="1.10.530.10">
    <property type="match status" value="1"/>
</dbReference>
<comment type="caution">
    <text evidence="5">The sequence shown here is derived from an EMBL/GenBank/DDBJ whole genome shotgun (WGS) entry which is preliminary data.</text>
</comment>
<evidence type="ECO:0000256" key="3">
    <source>
        <dbReference type="SAM" id="MobiDB-lite"/>
    </source>
</evidence>
<protein>
    <submittedName>
        <fullName evidence="5">Lytic transglycosylase domain-containing protein</fullName>
    </submittedName>
</protein>
<feature type="region of interest" description="Disordered" evidence="3">
    <location>
        <begin position="1"/>
        <end position="28"/>
    </location>
</feature>
<sequence>MFAGNPSPPFVPLGRRTASARCEGQGRPPAGACALPLTAARTLAGRSHSGDREAWRFAVLLLAGALSVCAGSGVAVAQSAPVERPAAAHPYAAHIAGASQRFGIPEHWIAAVLRAESAGDVRAVSSAGAMGLMQVMPDTWADLRVRHGLDRDPYDPRDNIMAGTAYLREMWDRYGNVGAMLAAYNAGPGRYDEHRATGRPLPAETRAYVAALAPILGGAAPSDAPSRQPAPPPDWRDAPLFVQRADGSQSTVAPSSDAQSGDLFAAVSERDRP</sequence>
<evidence type="ECO:0000256" key="1">
    <source>
        <dbReference type="ARBA" id="ARBA00007734"/>
    </source>
</evidence>
<organism evidence="5 6">
    <name type="scientific">Brucella intermedia GD04153</name>
    <dbReference type="NCBI Taxonomy" id="2975438"/>
    <lineage>
        <taxon>Bacteria</taxon>
        <taxon>Pseudomonadati</taxon>
        <taxon>Pseudomonadota</taxon>
        <taxon>Alphaproteobacteria</taxon>
        <taxon>Hyphomicrobiales</taxon>
        <taxon>Brucellaceae</taxon>
        <taxon>Brucella/Ochrobactrum group</taxon>
        <taxon>Brucella</taxon>
    </lineage>
</organism>
<evidence type="ECO:0000313" key="5">
    <source>
        <dbReference type="EMBL" id="MDH0126931.1"/>
    </source>
</evidence>
<accession>A0AA42H1H5</accession>
<dbReference type="Pfam" id="PF01464">
    <property type="entry name" value="SLT"/>
    <property type="match status" value="1"/>
</dbReference>
<evidence type="ECO:0000313" key="6">
    <source>
        <dbReference type="Proteomes" id="UP001158087"/>
    </source>
</evidence>
<comment type="similarity">
    <text evidence="1">Belongs to the transglycosylase Slt family.</text>
</comment>